<accession>A0ABM4CI74</accession>
<proteinExistence type="predicted"/>
<evidence type="ECO:0000313" key="1">
    <source>
        <dbReference type="Proteomes" id="UP001652625"/>
    </source>
</evidence>
<dbReference type="InterPro" id="IPR016576">
    <property type="entry name" value="Ribosomal_mL63"/>
</dbReference>
<sequence>MFFTPILLAAGRAGWRPRSLGVPGKQWIGKNRRVRHESSGMRKTKRNLELRIAGVESMIAFPYLTREEAAMPEKLEQQIADQKRRIWQKRHLGPDVFGLGLGKPSVLDHLMVSDTRRYNGKNQK</sequence>
<evidence type="ECO:0000313" key="2">
    <source>
        <dbReference type="RefSeq" id="XP_065661439.1"/>
    </source>
</evidence>
<keyword evidence="1" id="KW-1185">Reference proteome</keyword>
<protein>
    <submittedName>
        <fullName evidence="2">Uncharacterized protein LOC101239215</fullName>
    </submittedName>
</protein>
<dbReference type="GeneID" id="101239215"/>
<name>A0ABM4CI74_HYDVU</name>
<organism evidence="1 2">
    <name type="scientific">Hydra vulgaris</name>
    <name type="common">Hydra</name>
    <name type="synonym">Hydra attenuata</name>
    <dbReference type="NCBI Taxonomy" id="6087"/>
    <lineage>
        <taxon>Eukaryota</taxon>
        <taxon>Metazoa</taxon>
        <taxon>Cnidaria</taxon>
        <taxon>Hydrozoa</taxon>
        <taxon>Hydroidolina</taxon>
        <taxon>Anthoathecata</taxon>
        <taxon>Aplanulata</taxon>
        <taxon>Hydridae</taxon>
        <taxon>Hydra</taxon>
    </lineage>
</organism>
<dbReference type="Proteomes" id="UP001652625">
    <property type="component" value="Chromosome 09"/>
</dbReference>
<gene>
    <name evidence="2" type="primary">LOC101239215</name>
</gene>
<dbReference type="RefSeq" id="XP_065661439.1">
    <property type="nucleotide sequence ID" value="XM_065805367.1"/>
</dbReference>
<dbReference type="Pfam" id="PF14978">
    <property type="entry name" value="MRP-63"/>
    <property type="match status" value="1"/>
</dbReference>
<reference evidence="2" key="1">
    <citation type="submission" date="2025-08" db="UniProtKB">
        <authorList>
            <consortium name="RefSeq"/>
        </authorList>
    </citation>
    <scope>IDENTIFICATION</scope>
</reference>